<evidence type="ECO:0000313" key="12">
    <source>
        <dbReference type="EMBL" id="MDP8566424.1"/>
    </source>
</evidence>
<dbReference type="PANTHER" id="PTHR21087">
    <property type="entry name" value="SHIKIMATE KINASE"/>
    <property type="match status" value="1"/>
</dbReference>
<dbReference type="PROSITE" id="PS01128">
    <property type="entry name" value="SHIKIMATE_KINASE"/>
    <property type="match status" value="1"/>
</dbReference>
<dbReference type="Pfam" id="PF01202">
    <property type="entry name" value="SKI"/>
    <property type="match status" value="1"/>
</dbReference>
<proteinExistence type="inferred from homology"/>
<feature type="binding site" evidence="11">
    <location>
        <position position="62"/>
    </location>
    <ligand>
        <name>substrate</name>
    </ligand>
</feature>
<evidence type="ECO:0000256" key="11">
    <source>
        <dbReference type="HAMAP-Rule" id="MF_00109"/>
    </source>
</evidence>
<accession>A0ABT9JPL7</accession>
<dbReference type="SUPFAM" id="SSF52540">
    <property type="entry name" value="P-loop containing nucleoside triphosphate hydrolases"/>
    <property type="match status" value="1"/>
</dbReference>
<feature type="binding site" evidence="11">
    <location>
        <position position="122"/>
    </location>
    <ligand>
        <name>ATP</name>
        <dbReference type="ChEBI" id="CHEBI:30616"/>
    </ligand>
</feature>
<comment type="pathway">
    <text evidence="1 11">Metabolic intermediate biosynthesis; chorismate biosynthesis; chorismate from D-erythrose 4-phosphate and phosphoenolpyruvate: step 5/7.</text>
</comment>
<keyword evidence="8 11" id="KW-0067">ATP-binding</keyword>
<dbReference type="EC" id="2.7.1.71" evidence="3 11"/>
<dbReference type="RefSeq" id="WP_306388127.1">
    <property type="nucleotide sequence ID" value="NZ_JAVCAP010000001.1"/>
</dbReference>
<feature type="binding site" evidence="11">
    <location>
        <position position="20"/>
    </location>
    <ligand>
        <name>Mg(2+)</name>
        <dbReference type="ChEBI" id="CHEBI:18420"/>
    </ligand>
</feature>
<keyword evidence="7 11" id="KW-0418">Kinase</keyword>
<dbReference type="Proteomes" id="UP001225906">
    <property type="component" value="Unassembled WGS sequence"/>
</dbReference>
<evidence type="ECO:0000256" key="4">
    <source>
        <dbReference type="ARBA" id="ARBA00022605"/>
    </source>
</evidence>
<name>A0ABT9JPL7_9PROT</name>
<evidence type="ECO:0000256" key="5">
    <source>
        <dbReference type="ARBA" id="ARBA00022679"/>
    </source>
</evidence>
<keyword evidence="13" id="KW-1185">Reference proteome</keyword>
<comment type="catalytic activity">
    <reaction evidence="10 11">
        <text>shikimate + ATP = 3-phosphoshikimate + ADP + H(+)</text>
        <dbReference type="Rhea" id="RHEA:13121"/>
        <dbReference type="ChEBI" id="CHEBI:15378"/>
        <dbReference type="ChEBI" id="CHEBI:30616"/>
        <dbReference type="ChEBI" id="CHEBI:36208"/>
        <dbReference type="ChEBI" id="CHEBI:145989"/>
        <dbReference type="ChEBI" id="CHEBI:456216"/>
        <dbReference type="EC" id="2.7.1.71"/>
    </reaction>
</comment>
<comment type="subcellular location">
    <subcellularLocation>
        <location evidence="11">Cytoplasm</location>
    </subcellularLocation>
</comment>
<comment type="function">
    <text evidence="11">Catalyzes the specific phosphorylation of the 3-hydroxyl group of shikimic acid using ATP as a cosubstrate.</text>
</comment>
<keyword evidence="11" id="KW-0479">Metal-binding</keyword>
<dbReference type="CDD" id="cd00464">
    <property type="entry name" value="SK"/>
    <property type="match status" value="1"/>
</dbReference>
<dbReference type="InterPro" id="IPR027417">
    <property type="entry name" value="P-loop_NTPase"/>
</dbReference>
<feature type="binding site" evidence="11">
    <location>
        <begin position="16"/>
        <end position="21"/>
    </location>
    <ligand>
        <name>ATP</name>
        <dbReference type="ChEBI" id="CHEBI:30616"/>
    </ligand>
</feature>
<dbReference type="GO" id="GO:0004765">
    <property type="term" value="F:shikimate kinase activity"/>
    <property type="evidence" value="ECO:0007669"/>
    <property type="project" value="UniProtKB-EC"/>
</dbReference>
<evidence type="ECO:0000256" key="7">
    <source>
        <dbReference type="ARBA" id="ARBA00022777"/>
    </source>
</evidence>
<comment type="subunit">
    <text evidence="11">Monomer.</text>
</comment>
<feature type="binding site" evidence="11">
    <location>
        <position position="84"/>
    </location>
    <ligand>
        <name>substrate</name>
    </ligand>
</feature>
<evidence type="ECO:0000256" key="10">
    <source>
        <dbReference type="ARBA" id="ARBA00048567"/>
    </source>
</evidence>
<protein>
    <recommendedName>
        <fullName evidence="3 11">Shikimate kinase</fullName>
        <shortName evidence="11">SK</shortName>
        <ecNumber evidence="3 11">2.7.1.71</ecNumber>
    </recommendedName>
</protein>
<evidence type="ECO:0000256" key="1">
    <source>
        <dbReference type="ARBA" id="ARBA00004842"/>
    </source>
</evidence>
<dbReference type="EMBL" id="JAVCAP010000001">
    <property type="protein sequence ID" value="MDP8566424.1"/>
    <property type="molecule type" value="Genomic_DNA"/>
</dbReference>
<comment type="similarity">
    <text evidence="2 11">Belongs to the shikimate kinase family.</text>
</comment>
<keyword evidence="11" id="KW-0460">Magnesium</keyword>
<keyword evidence="4 11" id="KW-0028">Amino-acid biosynthesis</keyword>
<feature type="binding site" evidence="11">
    <location>
        <position position="158"/>
    </location>
    <ligand>
        <name>ATP</name>
        <dbReference type="ChEBI" id="CHEBI:30616"/>
    </ligand>
</feature>
<dbReference type="HAMAP" id="MF_00109">
    <property type="entry name" value="Shikimate_kinase"/>
    <property type="match status" value="1"/>
</dbReference>
<keyword evidence="6 11" id="KW-0547">Nucleotide-binding</keyword>
<dbReference type="PANTHER" id="PTHR21087:SF16">
    <property type="entry name" value="SHIKIMATE KINASE 1, CHLOROPLASTIC"/>
    <property type="match status" value="1"/>
</dbReference>
<reference evidence="13" key="1">
    <citation type="journal article" date="2019" name="Int. J. Syst. Evol. Microbiol.">
        <title>The Global Catalogue of Microorganisms (GCM) 10K type strain sequencing project: providing services to taxonomists for standard genome sequencing and annotation.</title>
        <authorList>
            <consortium name="The Broad Institute Genomics Platform"/>
            <consortium name="The Broad Institute Genome Sequencing Center for Infectious Disease"/>
            <person name="Wu L."/>
            <person name="Ma J."/>
        </authorList>
    </citation>
    <scope>NUCLEOTIDE SEQUENCE [LARGE SCALE GENOMIC DNA]</scope>
    <source>
        <strain evidence="13">VKM B-3159</strain>
    </source>
</reference>
<comment type="caution">
    <text evidence="12">The sequence shown here is derived from an EMBL/GenBank/DDBJ whole genome shotgun (WGS) entry which is preliminary data.</text>
</comment>
<dbReference type="InterPro" id="IPR023000">
    <property type="entry name" value="Shikimate_kinase_CS"/>
</dbReference>
<evidence type="ECO:0000256" key="8">
    <source>
        <dbReference type="ARBA" id="ARBA00022840"/>
    </source>
</evidence>
<keyword evidence="9 11" id="KW-0057">Aromatic amino acid biosynthesis</keyword>
<comment type="cofactor">
    <cofactor evidence="11">
        <name>Mg(2+)</name>
        <dbReference type="ChEBI" id="CHEBI:18420"/>
    </cofactor>
    <text evidence="11">Binds 1 Mg(2+) ion per subunit.</text>
</comment>
<evidence type="ECO:0000256" key="6">
    <source>
        <dbReference type="ARBA" id="ARBA00022741"/>
    </source>
</evidence>
<feature type="binding site" evidence="11">
    <location>
        <position position="141"/>
    </location>
    <ligand>
        <name>substrate</name>
    </ligand>
</feature>
<evidence type="ECO:0000256" key="2">
    <source>
        <dbReference type="ARBA" id="ARBA00006997"/>
    </source>
</evidence>
<dbReference type="PRINTS" id="PR01100">
    <property type="entry name" value="SHIKIMTKNASE"/>
</dbReference>
<dbReference type="InterPro" id="IPR000623">
    <property type="entry name" value="Shikimate_kinase/TSH1"/>
</dbReference>
<sequence length="180" mass="20029">MGEHIPSNIFLIGLMGAGKTTVGKVIAKNLGKTFYDTDQVIEQRTGVKIPTIFELEGESGFRKRETAMLEELSEQQNIVLATGGGAIIAPENRAILKQYGYVIYLRANVNELYLRTRNDKNRPLLQNVDVKAKLEQLFHARNPLYTETADLIVDTGHQPVTVIIHKIESALNALEPSCKP</sequence>
<dbReference type="InterPro" id="IPR031322">
    <property type="entry name" value="Shikimate/glucono_kinase"/>
</dbReference>
<dbReference type="Gene3D" id="3.40.50.300">
    <property type="entry name" value="P-loop containing nucleotide triphosphate hydrolases"/>
    <property type="match status" value="1"/>
</dbReference>
<evidence type="ECO:0000256" key="3">
    <source>
        <dbReference type="ARBA" id="ARBA00012154"/>
    </source>
</evidence>
<gene>
    <name evidence="11" type="primary">aroK</name>
    <name evidence="12" type="ORF">Q9291_01055</name>
</gene>
<evidence type="ECO:0000256" key="9">
    <source>
        <dbReference type="ARBA" id="ARBA00023141"/>
    </source>
</evidence>
<organism evidence="12 13">
    <name type="scientific">Methylophilus aquaticus</name>
    <dbReference type="NCBI Taxonomy" id="1971610"/>
    <lineage>
        <taxon>Bacteria</taxon>
        <taxon>Pseudomonadati</taxon>
        <taxon>Pseudomonadota</taxon>
        <taxon>Betaproteobacteria</taxon>
        <taxon>Nitrosomonadales</taxon>
        <taxon>Methylophilaceae</taxon>
        <taxon>Methylophilus</taxon>
    </lineage>
</organism>
<evidence type="ECO:0000313" key="13">
    <source>
        <dbReference type="Proteomes" id="UP001225906"/>
    </source>
</evidence>
<keyword evidence="11" id="KW-0963">Cytoplasm</keyword>
<feature type="binding site" evidence="11">
    <location>
        <position position="38"/>
    </location>
    <ligand>
        <name>substrate</name>
    </ligand>
</feature>
<keyword evidence="5 11" id="KW-0808">Transferase</keyword>